<evidence type="ECO:0000256" key="3">
    <source>
        <dbReference type="ARBA" id="ARBA00022989"/>
    </source>
</evidence>
<keyword evidence="5" id="KW-0175">Coiled coil</keyword>
<dbReference type="Proteomes" id="UP000321635">
    <property type="component" value="Unassembled WGS sequence"/>
</dbReference>
<keyword evidence="2 6" id="KW-0812">Transmembrane</keyword>
<evidence type="ECO:0000256" key="4">
    <source>
        <dbReference type="ARBA" id="ARBA00023136"/>
    </source>
</evidence>
<keyword evidence="1" id="KW-1003">Cell membrane</keyword>
<keyword evidence="3 6" id="KW-1133">Transmembrane helix</keyword>
<dbReference type="STRING" id="1120919.GCA_000429165_03801"/>
<comment type="caution">
    <text evidence="8">The sequence shown here is derived from an EMBL/GenBank/DDBJ whole genome shotgun (WGS) entry which is preliminary data.</text>
</comment>
<accession>A0A511XFG9</accession>
<protein>
    <recommendedName>
        <fullName evidence="7">Lipopolysaccharide assembly protein A domain-containing protein</fullName>
    </recommendedName>
</protein>
<sequence>MIRLILIIPFLLALILFAASNQDSLQMWLLTYGWSSSVGIVALIVAAISFLLGAFSVWVVELAQRRRARKAEAQIRELNVTLTQRDAELAQLRRDAVMVPPISETPHTSLPPQSL</sequence>
<evidence type="ECO:0000259" key="7">
    <source>
        <dbReference type="Pfam" id="PF06305"/>
    </source>
</evidence>
<evidence type="ECO:0000256" key="6">
    <source>
        <dbReference type="SAM" id="Phobius"/>
    </source>
</evidence>
<feature type="transmembrane region" description="Helical" evidence="6">
    <location>
        <begin position="38"/>
        <end position="60"/>
    </location>
</feature>
<gene>
    <name evidence="8" type="ORF">ANI02nite_35730</name>
</gene>
<dbReference type="RefSeq" id="WP_026399158.1">
    <property type="nucleotide sequence ID" value="NZ_AUBI01000038.1"/>
</dbReference>
<dbReference type="AlphaFoldDB" id="A0A511XFG9"/>
<organism evidence="8 9">
    <name type="scientific">Acetobacter nitrogenifigens DSM 23921 = NBRC 105050</name>
    <dbReference type="NCBI Taxonomy" id="1120919"/>
    <lineage>
        <taxon>Bacteria</taxon>
        <taxon>Pseudomonadati</taxon>
        <taxon>Pseudomonadota</taxon>
        <taxon>Alphaproteobacteria</taxon>
        <taxon>Acetobacterales</taxon>
        <taxon>Acetobacteraceae</taxon>
        <taxon>Acetobacter</taxon>
    </lineage>
</organism>
<dbReference type="EMBL" id="BJYF01000059">
    <property type="protein sequence ID" value="GEN61689.1"/>
    <property type="molecule type" value="Genomic_DNA"/>
</dbReference>
<feature type="domain" description="Lipopolysaccharide assembly protein A" evidence="7">
    <location>
        <begin position="21"/>
        <end position="81"/>
    </location>
</feature>
<keyword evidence="9" id="KW-1185">Reference proteome</keyword>
<evidence type="ECO:0000256" key="5">
    <source>
        <dbReference type="SAM" id="Coils"/>
    </source>
</evidence>
<keyword evidence="4 6" id="KW-0472">Membrane</keyword>
<reference evidence="8 9" key="1">
    <citation type="submission" date="2019-07" db="EMBL/GenBank/DDBJ databases">
        <title>Whole genome shotgun sequence of Acetobacter nitrogenifigens NBRC 105050.</title>
        <authorList>
            <person name="Hosoyama A."/>
            <person name="Uohara A."/>
            <person name="Ohji S."/>
            <person name="Ichikawa N."/>
        </authorList>
    </citation>
    <scope>NUCLEOTIDE SEQUENCE [LARGE SCALE GENOMIC DNA]</scope>
    <source>
        <strain evidence="8 9">NBRC 105050</strain>
    </source>
</reference>
<evidence type="ECO:0000256" key="1">
    <source>
        <dbReference type="ARBA" id="ARBA00022475"/>
    </source>
</evidence>
<dbReference type="Pfam" id="PF06305">
    <property type="entry name" value="LapA_dom"/>
    <property type="match status" value="1"/>
</dbReference>
<feature type="coiled-coil region" evidence="5">
    <location>
        <begin position="68"/>
        <end position="95"/>
    </location>
</feature>
<evidence type="ECO:0000313" key="9">
    <source>
        <dbReference type="Proteomes" id="UP000321635"/>
    </source>
</evidence>
<evidence type="ECO:0000256" key="2">
    <source>
        <dbReference type="ARBA" id="ARBA00022692"/>
    </source>
</evidence>
<name>A0A511XFG9_9PROT</name>
<dbReference type="GO" id="GO:0005886">
    <property type="term" value="C:plasma membrane"/>
    <property type="evidence" value="ECO:0007669"/>
    <property type="project" value="InterPro"/>
</dbReference>
<evidence type="ECO:0000313" key="8">
    <source>
        <dbReference type="EMBL" id="GEN61689.1"/>
    </source>
</evidence>
<proteinExistence type="predicted"/>
<dbReference type="OrthoDB" id="7284608at2"/>
<dbReference type="InterPro" id="IPR010445">
    <property type="entry name" value="LapA_dom"/>
</dbReference>